<sequence>MSRAWFFDQFPDFDHDPQGRVSEEFKRLAAHGKWKPQGKTWKRQWNLCVGDNWDHLIGHRSNYLETWQAMCYKLELSGDFSSITKCRKALSRVYVNIVDVIECWVTNETPRKFHNSHKLMEYSKREEKIVNRNIAKQDRVLRVLLKKLF</sequence>
<keyword evidence="2" id="KW-1185">Reference proteome</keyword>
<comment type="caution">
    <text evidence="1">The sequence shown here is derived from an EMBL/GenBank/DDBJ whole genome shotgun (WGS) entry which is preliminary data.</text>
</comment>
<evidence type="ECO:0000313" key="2">
    <source>
        <dbReference type="Proteomes" id="UP001146351"/>
    </source>
</evidence>
<dbReference type="AlphaFoldDB" id="A0A9W9LZH6"/>
<reference evidence="1" key="2">
    <citation type="journal article" date="2023" name="IMA Fungus">
        <title>Comparative genomic study of the Penicillium genus elucidates a diverse pangenome and 15 lateral gene transfer events.</title>
        <authorList>
            <person name="Petersen C."/>
            <person name="Sorensen T."/>
            <person name="Nielsen M.R."/>
            <person name="Sondergaard T.E."/>
            <person name="Sorensen J.L."/>
            <person name="Fitzpatrick D.A."/>
            <person name="Frisvad J.C."/>
            <person name="Nielsen K.L."/>
        </authorList>
    </citation>
    <scope>NUCLEOTIDE SEQUENCE</scope>
    <source>
        <strain evidence="1">IBT 21917</strain>
    </source>
</reference>
<dbReference type="EMBL" id="JAPQKO010000001">
    <property type="protein sequence ID" value="KAJ5183896.1"/>
    <property type="molecule type" value="Genomic_DNA"/>
</dbReference>
<proteinExistence type="predicted"/>
<organism evidence="1 2">
    <name type="scientific">Penicillium capsulatum</name>
    <dbReference type="NCBI Taxonomy" id="69766"/>
    <lineage>
        <taxon>Eukaryota</taxon>
        <taxon>Fungi</taxon>
        <taxon>Dikarya</taxon>
        <taxon>Ascomycota</taxon>
        <taxon>Pezizomycotina</taxon>
        <taxon>Eurotiomycetes</taxon>
        <taxon>Eurotiomycetidae</taxon>
        <taxon>Eurotiales</taxon>
        <taxon>Aspergillaceae</taxon>
        <taxon>Penicillium</taxon>
    </lineage>
</organism>
<evidence type="ECO:0000313" key="1">
    <source>
        <dbReference type="EMBL" id="KAJ5183896.1"/>
    </source>
</evidence>
<dbReference type="Proteomes" id="UP001146351">
    <property type="component" value="Unassembled WGS sequence"/>
</dbReference>
<name>A0A9W9LZH6_9EURO</name>
<dbReference type="PANTHER" id="PTHR38846:SF1">
    <property type="entry name" value="C3H1-TYPE DOMAIN-CONTAINING PROTEIN"/>
    <property type="match status" value="1"/>
</dbReference>
<accession>A0A9W9LZH6</accession>
<dbReference type="PANTHER" id="PTHR38846">
    <property type="entry name" value="C3H1-TYPE DOMAIN-CONTAINING PROTEIN"/>
    <property type="match status" value="1"/>
</dbReference>
<reference evidence="1" key="1">
    <citation type="submission" date="2022-11" db="EMBL/GenBank/DDBJ databases">
        <authorList>
            <person name="Petersen C."/>
        </authorList>
    </citation>
    <scope>NUCLEOTIDE SEQUENCE</scope>
    <source>
        <strain evidence="1">IBT 21917</strain>
    </source>
</reference>
<dbReference type="OrthoDB" id="6105938at2759"/>
<gene>
    <name evidence="1" type="ORF">N7492_001512</name>
</gene>
<protein>
    <submittedName>
        <fullName evidence="1">Uncharacterized protein</fullName>
    </submittedName>
</protein>